<reference evidence="1" key="1">
    <citation type="journal article" date="2012" name="Nature">
        <title>The oyster genome reveals stress adaptation and complexity of shell formation.</title>
        <authorList>
            <person name="Zhang G."/>
            <person name="Fang X."/>
            <person name="Guo X."/>
            <person name="Li L."/>
            <person name="Luo R."/>
            <person name="Xu F."/>
            <person name="Yang P."/>
            <person name="Zhang L."/>
            <person name="Wang X."/>
            <person name="Qi H."/>
            <person name="Xiong Z."/>
            <person name="Que H."/>
            <person name="Xie Y."/>
            <person name="Holland P.W."/>
            <person name="Paps J."/>
            <person name="Zhu Y."/>
            <person name="Wu F."/>
            <person name="Chen Y."/>
            <person name="Wang J."/>
            <person name="Peng C."/>
            <person name="Meng J."/>
            <person name="Yang L."/>
            <person name="Liu J."/>
            <person name="Wen B."/>
            <person name="Zhang N."/>
            <person name="Huang Z."/>
            <person name="Zhu Q."/>
            <person name="Feng Y."/>
            <person name="Mount A."/>
            <person name="Hedgecock D."/>
            <person name="Xu Z."/>
            <person name="Liu Y."/>
            <person name="Domazet-Loso T."/>
            <person name="Du Y."/>
            <person name="Sun X."/>
            <person name="Zhang S."/>
            <person name="Liu B."/>
            <person name="Cheng P."/>
            <person name="Jiang X."/>
            <person name="Li J."/>
            <person name="Fan D."/>
            <person name="Wang W."/>
            <person name="Fu W."/>
            <person name="Wang T."/>
            <person name="Wang B."/>
            <person name="Zhang J."/>
            <person name="Peng Z."/>
            <person name="Li Y."/>
            <person name="Li N."/>
            <person name="Wang J."/>
            <person name="Chen M."/>
            <person name="He Y."/>
            <person name="Tan F."/>
            <person name="Song X."/>
            <person name="Zheng Q."/>
            <person name="Huang R."/>
            <person name="Yang H."/>
            <person name="Du X."/>
            <person name="Chen L."/>
            <person name="Yang M."/>
            <person name="Gaffney P.M."/>
            <person name="Wang S."/>
            <person name="Luo L."/>
            <person name="She Z."/>
            <person name="Ming Y."/>
            <person name="Huang W."/>
            <person name="Zhang S."/>
            <person name="Huang B."/>
            <person name="Zhang Y."/>
            <person name="Qu T."/>
            <person name="Ni P."/>
            <person name="Miao G."/>
            <person name="Wang J."/>
            <person name="Wang Q."/>
            <person name="Steinberg C.E."/>
            <person name="Wang H."/>
            <person name="Li N."/>
            <person name="Qian L."/>
            <person name="Zhang G."/>
            <person name="Li Y."/>
            <person name="Yang H."/>
            <person name="Liu X."/>
            <person name="Wang J."/>
            <person name="Yin Y."/>
            <person name="Wang J."/>
        </authorList>
    </citation>
    <scope>NUCLEOTIDE SEQUENCE [LARGE SCALE GENOMIC DNA]</scope>
    <source>
        <strain evidence="1">05x7-T-G4-1.051#20</strain>
    </source>
</reference>
<dbReference type="HOGENOM" id="CLU_953931_0_0_1"/>
<dbReference type="AlphaFoldDB" id="K1PSP1"/>
<dbReference type="EMBL" id="JH816142">
    <property type="protein sequence ID" value="EKC24628.1"/>
    <property type="molecule type" value="Genomic_DNA"/>
</dbReference>
<dbReference type="InParanoid" id="K1PSP1"/>
<gene>
    <name evidence="1" type="ORF">CGI_10004735</name>
</gene>
<name>K1PSP1_MAGGI</name>
<accession>K1PSP1</accession>
<organism evidence="1">
    <name type="scientific">Magallana gigas</name>
    <name type="common">Pacific oyster</name>
    <name type="synonym">Crassostrea gigas</name>
    <dbReference type="NCBI Taxonomy" id="29159"/>
    <lineage>
        <taxon>Eukaryota</taxon>
        <taxon>Metazoa</taxon>
        <taxon>Spiralia</taxon>
        <taxon>Lophotrochozoa</taxon>
        <taxon>Mollusca</taxon>
        <taxon>Bivalvia</taxon>
        <taxon>Autobranchia</taxon>
        <taxon>Pteriomorphia</taxon>
        <taxon>Ostreida</taxon>
        <taxon>Ostreoidea</taxon>
        <taxon>Ostreidae</taxon>
        <taxon>Magallana</taxon>
    </lineage>
</organism>
<evidence type="ECO:0000313" key="1">
    <source>
        <dbReference type="EMBL" id="EKC24628.1"/>
    </source>
</evidence>
<protein>
    <submittedName>
        <fullName evidence="1">Uncharacterized protein</fullName>
    </submittedName>
</protein>
<sequence>MNITDSVPGPVRSFLSLNPLGEATKEMKGLSIFSEVALQTWPGFSISSPVPDILHLKNTTTVAVNVTDLSGSLADSYLKMYMPTTCENCKEFEAQMSAVRVDLEHPSDISGKAIYLSETRTTENDAAIYLFDEANVEDSSKSLQFNAISKLQDYRCSDELKDCIIQIPRMAFVHWSRIYFNVSYTINGSRQDGQRFMSILYEVVYKGWNDTDDRSSELRALTIVNGEPTKDLPPLVSTILGVDTKTNYLYGVGNNGKGYVQSEDEGQTWSSISPNVFEKAQRSSSFKKALLK</sequence>
<proteinExistence type="predicted"/>